<evidence type="ECO:0000256" key="6">
    <source>
        <dbReference type="ARBA" id="ARBA00023136"/>
    </source>
</evidence>
<evidence type="ECO:0000256" key="3">
    <source>
        <dbReference type="ARBA" id="ARBA00022519"/>
    </source>
</evidence>
<evidence type="ECO:0000313" key="14">
    <source>
        <dbReference type="EMBL" id="MBK1781159.1"/>
    </source>
</evidence>
<evidence type="ECO:0000313" key="15">
    <source>
        <dbReference type="Proteomes" id="UP000635316"/>
    </source>
</evidence>
<dbReference type="SUPFAM" id="SSF54534">
    <property type="entry name" value="FKBP-like"/>
    <property type="match status" value="1"/>
</dbReference>
<comment type="subcellular location">
    <subcellularLocation>
        <location evidence="1">Cell inner membrane</location>
        <topology evidence="1">Single-pass type II membrane protein</topology>
        <orientation evidence="1">Periplasmic side</orientation>
    </subcellularLocation>
</comment>
<evidence type="ECO:0000256" key="4">
    <source>
        <dbReference type="ARBA" id="ARBA00022692"/>
    </source>
</evidence>
<dbReference type="Gene3D" id="1.10.4030.10">
    <property type="entry name" value="Porin chaperone SurA, peptide-binding domain"/>
    <property type="match status" value="1"/>
</dbReference>
<gene>
    <name evidence="14" type="ORF">JHL22_08010</name>
</gene>
<dbReference type="SUPFAM" id="SSF109998">
    <property type="entry name" value="Triger factor/SurA peptide-binding domain-like"/>
    <property type="match status" value="1"/>
</dbReference>
<evidence type="ECO:0000256" key="5">
    <source>
        <dbReference type="ARBA" id="ARBA00022989"/>
    </source>
</evidence>
<dbReference type="InterPro" id="IPR027304">
    <property type="entry name" value="Trigger_fact/SurA_dom_sf"/>
</dbReference>
<comment type="similarity">
    <text evidence="8">Belongs to the PpiD chaperone family.</text>
</comment>
<dbReference type="Proteomes" id="UP000635316">
    <property type="component" value="Unassembled WGS sequence"/>
</dbReference>
<protein>
    <recommendedName>
        <fullName evidence="9">Periplasmic chaperone PpiD</fullName>
    </recommendedName>
    <alternativeName>
        <fullName evidence="10">Periplasmic folding chaperone</fullName>
    </alternativeName>
</protein>
<evidence type="ECO:0000256" key="11">
    <source>
        <dbReference type="PROSITE-ProRule" id="PRU00278"/>
    </source>
</evidence>
<proteinExistence type="inferred from homology"/>
<keyword evidence="7" id="KW-0143">Chaperone</keyword>
<dbReference type="EMBL" id="JAENGP010000008">
    <property type="protein sequence ID" value="MBK1781159.1"/>
    <property type="molecule type" value="Genomic_DNA"/>
</dbReference>
<dbReference type="InterPro" id="IPR052029">
    <property type="entry name" value="PpiD_chaperone"/>
</dbReference>
<evidence type="ECO:0000256" key="9">
    <source>
        <dbReference type="ARBA" id="ARBA00040743"/>
    </source>
</evidence>
<evidence type="ECO:0000256" key="7">
    <source>
        <dbReference type="ARBA" id="ARBA00023186"/>
    </source>
</evidence>
<organism evidence="14 15">
    <name type="scientific">Advenella mandrilli</name>
    <dbReference type="NCBI Taxonomy" id="2800330"/>
    <lineage>
        <taxon>Bacteria</taxon>
        <taxon>Pseudomonadati</taxon>
        <taxon>Pseudomonadota</taxon>
        <taxon>Betaproteobacteria</taxon>
        <taxon>Burkholderiales</taxon>
        <taxon>Alcaligenaceae</taxon>
    </lineage>
</organism>
<feature type="transmembrane region" description="Helical" evidence="12">
    <location>
        <begin position="12"/>
        <end position="30"/>
    </location>
</feature>
<dbReference type="PANTHER" id="PTHR47529:SF1">
    <property type="entry name" value="PERIPLASMIC CHAPERONE PPID"/>
    <property type="match status" value="1"/>
</dbReference>
<keyword evidence="3" id="KW-0997">Cell inner membrane</keyword>
<dbReference type="InterPro" id="IPR000297">
    <property type="entry name" value="PPIase_PpiC"/>
</dbReference>
<keyword evidence="6 12" id="KW-0472">Membrane</keyword>
<evidence type="ECO:0000256" key="2">
    <source>
        <dbReference type="ARBA" id="ARBA00022475"/>
    </source>
</evidence>
<keyword evidence="15" id="KW-1185">Reference proteome</keyword>
<name>A0ABS1EBB6_9BURK</name>
<dbReference type="Pfam" id="PF13145">
    <property type="entry name" value="Rotamase_2"/>
    <property type="match status" value="1"/>
</dbReference>
<accession>A0ABS1EBB6</accession>
<dbReference type="InterPro" id="IPR046357">
    <property type="entry name" value="PPIase_dom_sf"/>
</dbReference>
<reference evidence="14 15" key="1">
    <citation type="submission" date="2020-12" db="EMBL/GenBank/DDBJ databases">
        <authorList>
            <person name="Lu T."/>
            <person name="Wang Q."/>
            <person name="Han X."/>
        </authorList>
    </citation>
    <scope>NUCLEOTIDE SEQUENCE [LARGE SCALE GENOMIC DNA]</scope>
    <source>
        <strain evidence="14 15">WQ 585</strain>
    </source>
</reference>
<evidence type="ECO:0000256" key="12">
    <source>
        <dbReference type="SAM" id="Phobius"/>
    </source>
</evidence>
<feature type="domain" description="PpiC" evidence="13">
    <location>
        <begin position="266"/>
        <end position="368"/>
    </location>
</feature>
<comment type="caution">
    <text evidence="14">The sequence shown here is derived from an EMBL/GenBank/DDBJ whole genome shotgun (WGS) entry which is preliminary data.</text>
</comment>
<evidence type="ECO:0000259" key="13">
    <source>
        <dbReference type="PROSITE" id="PS50198"/>
    </source>
</evidence>
<evidence type="ECO:0000256" key="1">
    <source>
        <dbReference type="ARBA" id="ARBA00004382"/>
    </source>
</evidence>
<dbReference type="PROSITE" id="PS50198">
    <property type="entry name" value="PPIC_PPIASE_2"/>
    <property type="match status" value="1"/>
</dbReference>
<evidence type="ECO:0000256" key="10">
    <source>
        <dbReference type="ARBA" id="ARBA00042775"/>
    </source>
</evidence>
<dbReference type="Gene3D" id="3.10.50.40">
    <property type="match status" value="1"/>
</dbReference>
<dbReference type="Pfam" id="PF13624">
    <property type="entry name" value="SurA_N_3"/>
    <property type="match status" value="1"/>
</dbReference>
<keyword evidence="5 12" id="KW-1133">Transmembrane helix</keyword>
<keyword evidence="11" id="KW-0413">Isomerase</keyword>
<keyword evidence="2" id="KW-1003">Cell membrane</keyword>
<sequence>MFEFIRKHQRIVLALLILLVVPSFVFFGVADYQSFVSNDVKLVAVKDANITQEQFNQSWRTRLDQMRMEAGANFDVSKVDTPANRQAWLNQLIDSQVVQQEMIDGHFNATDNMVRFAIGSNPQFHESGVYSPQKYNEFLSANGIRDIDYEAYVRQNLAYAHVLEPVVQSVSLPEKTLDLLQSAMVQERTVRLKEFELSSYQQEATVSEDDIKQWYDKNSKLLEVPRYVDVQYIILNQDTALKSVPEVSEADIEAYYQTNIGKYTKQERREVNHIQIMVPASADAAAQEEILKKAQDIAAQAKANPAQFSALAKQYSDDVGTKNLDGSLGLLSRGDIPVLDEAIFSLTQPGVTDPVKVGNSYHIIQVAKIDEGAVQPLSAIKNDVLEEIRLQLASEKFADLATGLTQQVNDDRSSLQGVADNLQLELKTVNGVARDRLLSGQQVGEKAASASPAAKYFETPRVREVLFSDEVLNQKLNSGVIEISPSELLVVRVEQDVPAAIPALDTVKAEVETSIRNEKALELAKLAGEEELKMLQESGELTSTGFGQEAVISRLMTQQLPEAMLNTIMAAPADKLPSFVGTETPNGYVIAQVEKVSEGNPEMKTLFTQFLQPGLESGVALEVAQGVTQILRADHKVEIFPEAEKVILGD</sequence>
<keyword evidence="4 12" id="KW-0812">Transmembrane</keyword>
<dbReference type="PANTHER" id="PTHR47529">
    <property type="entry name" value="PEPTIDYL-PROLYL CIS-TRANS ISOMERASE D"/>
    <property type="match status" value="1"/>
</dbReference>
<evidence type="ECO:0000256" key="8">
    <source>
        <dbReference type="ARBA" id="ARBA00038408"/>
    </source>
</evidence>
<dbReference type="RefSeq" id="WP_200235770.1">
    <property type="nucleotide sequence ID" value="NZ_JAENGP010000008.1"/>
</dbReference>
<keyword evidence="11" id="KW-0697">Rotamase</keyword>